<name>A0ABT9A8H0_9BACT</name>
<evidence type="ECO:0000256" key="2">
    <source>
        <dbReference type="ARBA" id="ARBA00022692"/>
    </source>
</evidence>
<protein>
    <submittedName>
        <fullName evidence="7">O-antigen ligase family protein</fullName>
    </submittedName>
</protein>
<evidence type="ECO:0000256" key="4">
    <source>
        <dbReference type="ARBA" id="ARBA00023136"/>
    </source>
</evidence>
<feature type="transmembrane region" description="Helical" evidence="5">
    <location>
        <begin position="12"/>
        <end position="45"/>
    </location>
</feature>
<dbReference type="Proteomes" id="UP001167796">
    <property type="component" value="Unassembled WGS sequence"/>
</dbReference>
<dbReference type="InterPro" id="IPR007016">
    <property type="entry name" value="O-antigen_ligase-rel_domated"/>
</dbReference>
<feature type="transmembrane region" description="Helical" evidence="5">
    <location>
        <begin position="213"/>
        <end position="228"/>
    </location>
</feature>
<comment type="caution">
    <text evidence="7">The sequence shown here is derived from an EMBL/GenBank/DDBJ whole genome shotgun (WGS) entry which is preliminary data.</text>
</comment>
<keyword evidence="4 5" id="KW-0472">Membrane</keyword>
<feature type="transmembrane region" description="Helical" evidence="5">
    <location>
        <begin position="335"/>
        <end position="356"/>
    </location>
</feature>
<feature type="transmembrane region" description="Helical" evidence="5">
    <location>
        <begin position="190"/>
        <end position="207"/>
    </location>
</feature>
<keyword evidence="8" id="KW-1185">Reference proteome</keyword>
<evidence type="ECO:0000259" key="6">
    <source>
        <dbReference type="Pfam" id="PF04932"/>
    </source>
</evidence>
<feature type="domain" description="O-antigen ligase-related" evidence="6">
    <location>
        <begin position="195"/>
        <end position="351"/>
    </location>
</feature>
<evidence type="ECO:0000313" key="7">
    <source>
        <dbReference type="EMBL" id="MDO7845702.1"/>
    </source>
</evidence>
<dbReference type="PANTHER" id="PTHR37422:SF13">
    <property type="entry name" value="LIPOPOLYSACCHARIDE BIOSYNTHESIS PROTEIN PA4999-RELATED"/>
    <property type="match status" value="1"/>
</dbReference>
<dbReference type="PANTHER" id="PTHR37422">
    <property type="entry name" value="TEICHURONIC ACID BIOSYNTHESIS PROTEIN TUAE"/>
    <property type="match status" value="1"/>
</dbReference>
<dbReference type="Pfam" id="PF04932">
    <property type="entry name" value="Wzy_C"/>
    <property type="match status" value="1"/>
</dbReference>
<accession>A0ABT9A8H0</accession>
<keyword evidence="2 5" id="KW-0812">Transmembrane</keyword>
<keyword evidence="7" id="KW-0436">Ligase</keyword>
<feature type="transmembrane region" description="Helical" evidence="5">
    <location>
        <begin position="392"/>
        <end position="410"/>
    </location>
</feature>
<comment type="subcellular location">
    <subcellularLocation>
        <location evidence="1">Membrane</location>
        <topology evidence="1">Multi-pass membrane protein</topology>
    </subcellularLocation>
</comment>
<sequence>MLQHYLSGRLSQYLLLLACLAGIAGLLSSRALVAIAPIVGVVAALANPELRRDWRSYFRNGSAMRAAAMVGFLLLSGLYTSEWPVWQHELFRSLVWLGVPLAFAVAVPLAGWQRLAVGSTFVLATAAVGLATLGNYLLDPASANEAIRIGQNVPAITHVFHISFGLMLALAFFWGLLLRRDALAGPVLRAALLAAAVAAALTLHVLAYRTGLLVFYVGLLAVALRLLGRRHWALGAGVLVLLALGPLVAYKVLPSVQERVKSSIWDVQKYTLKQDMNDYSLARRLAAIETATNIINEHWLLGVGPADTHAAMLRQYAWHDFGLRPANRVEVHNQYLSTLLGGGLLGFALLLVLLFWPLAKPWAQRHPAIGFFLLAQATTMLVDAVFDLQTGLNFFVFGYGFLIVAAERRASSETM</sequence>
<evidence type="ECO:0000256" key="5">
    <source>
        <dbReference type="SAM" id="Phobius"/>
    </source>
</evidence>
<proteinExistence type="predicted"/>
<feature type="transmembrane region" description="Helical" evidence="5">
    <location>
        <begin position="233"/>
        <end position="253"/>
    </location>
</feature>
<evidence type="ECO:0000256" key="3">
    <source>
        <dbReference type="ARBA" id="ARBA00022989"/>
    </source>
</evidence>
<reference evidence="7" key="1">
    <citation type="submission" date="2023-07" db="EMBL/GenBank/DDBJ databases">
        <authorList>
            <person name="Kim M.K."/>
        </authorList>
    </citation>
    <scope>NUCLEOTIDE SEQUENCE</scope>
    <source>
        <strain evidence="7">M29</strain>
    </source>
</reference>
<keyword evidence="3 5" id="KW-1133">Transmembrane helix</keyword>
<evidence type="ECO:0000256" key="1">
    <source>
        <dbReference type="ARBA" id="ARBA00004141"/>
    </source>
</evidence>
<feature type="transmembrane region" description="Helical" evidence="5">
    <location>
        <begin position="90"/>
        <end position="110"/>
    </location>
</feature>
<dbReference type="RefSeq" id="WP_305010392.1">
    <property type="nucleotide sequence ID" value="NZ_JAUQSX010000002.1"/>
</dbReference>
<feature type="transmembrane region" description="Helical" evidence="5">
    <location>
        <begin position="158"/>
        <end position="178"/>
    </location>
</feature>
<gene>
    <name evidence="7" type="ORF">Q5H92_04985</name>
</gene>
<feature type="transmembrane region" description="Helical" evidence="5">
    <location>
        <begin position="57"/>
        <end position="78"/>
    </location>
</feature>
<dbReference type="GO" id="GO:0016874">
    <property type="term" value="F:ligase activity"/>
    <property type="evidence" value="ECO:0007669"/>
    <property type="project" value="UniProtKB-KW"/>
</dbReference>
<dbReference type="InterPro" id="IPR051533">
    <property type="entry name" value="WaaL-like"/>
</dbReference>
<evidence type="ECO:0000313" key="8">
    <source>
        <dbReference type="Proteomes" id="UP001167796"/>
    </source>
</evidence>
<dbReference type="EMBL" id="JAUQSX010000002">
    <property type="protein sequence ID" value="MDO7845702.1"/>
    <property type="molecule type" value="Genomic_DNA"/>
</dbReference>
<organism evidence="7 8">
    <name type="scientific">Hymenobacter mellowenesis</name>
    <dbReference type="NCBI Taxonomy" id="3063995"/>
    <lineage>
        <taxon>Bacteria</taxon>
        <taxon>Pseudomonadati</taxon>
        <taxon>Bacteroidota</taxon>
        <taxon>Cytophagia</taxon>
        <taxon>Cytophagales</taxon>
        <taxon>Hymenobacteraceae</taxon>
        <taxon>Hymenobacter</taxon>
    </lineage>
</organism>
<feature type="transmembrane region" description="Helical" evidence="5">
    <location>
        <begin position="117"/>
        <end position="138"/>
    </location>
</feature>